<evidence type="ECO:0000313" key="14">
    <source>
        <dbReference type="EMBL" id="PTM95238.1"/>
    </source>
</evidence>
<comment type="subcellular location">
    <subcellularLocation>
        <location evidence="1 9">Cell membrane</location>
        <topology evidence="1 9">Multi-pass membrane protein</topology>
    </subcellularLocation>
</comment>
<evidence type="ECO:0000256" key="2">
    <source>
        <dbReference type="ARBA" id="ARBA00022448"/>
    </source>
</evidence>
<dbReference type="Pfam" id="PF07549">
    <property type="entry name" value="Sec_GG"/>
    <property type="match status" value="1"/>
</dbReference>
<evidence type="ECO:0000313" key="15">
    <source>
        <dbReference type="Proteomes" id="UP000241247"/>
    </source>
</evidence>
<feature type="transmembrane region" description="Helical" evidence="9">
    <location>
        <begin position="387"/>
        <end position="406"/>
    </location>
</feature>
<dbReference type="GO" id="GO:0006605">
    <property type="term" value="P:protein targeting"/>
    <property type="evidence" value="ECO:0007669"/>
    <property type="project" value="UniProtKB-UniRule"/>
</dbReference>
<feature type="domain" description="SecDF P1 head subdomain" evidence="13">
    <location>
        <begin position="260"/>
        <end position="365"/>
    </location>
</feature>
<dbReference type="InterPro" id="IPR048631">
    <property type="entry name" value="SecD_1st"/>
</dbReference>
<dbReference type="Gene3D" id="3.30.1360.200">
    <property type="match status" value="1"/>
</dbReference>
<keyword evidence="7 9" id="KW-0811">Translocation</keyword>
<dbReference type="HAMAP" id="MF_01464_B">
    <property type="entry name" value="SecF_B"/>
    <property type="match status" value="1"/>
</dbReference>
<dbReference type="InterPro" id="IPR048634">
    <property type="entry name" value="SecD_SecF_C"/>
</dbReference>
<sequence length="859" mass="90233">MIDAVRGQPPDGVPRFLPAKCRAFERAMLQPARWKTTLAWLAVAAGLLVLSPNLLPERQRDELPSWATAHRLAPGLDLSGGAGLVLKLERSDIETDRLITVVNAAGRVLRDAGIPYSGLSGSEGRVSLRVNDPSRAEEARQALAAVDGTRVANENDGSLRLEVTPESIELARAEAAAVAVEVVRRRVAEVGGAGVDVQREGSDRIVLQAPGFPDPQQLKDILAQRGQFSARLVDSSVPLQQALEHGPPPGTQVAYTLGEPPVGYLVRRASIFTANDLVSVEAVAGQGGSAASIRYQLGPEAVRRLDEASRDNVGRTLALLLDDQVLAASVIAGPASDGRGKFAGDFDLQGAENLAAVLRSGALPASLTVVEERSIDPALGAASVRSVFLAAGIAGIAVALFMIAWYGAFGAIAAIALVFNLLLILAVAALTGTVITLPGIAGMVLTIGMAVDSNVLVYERMREEAANGRTLPDALAVAFARTFPTVMDAAVTTMIAVAVLFLLGSGPMRGFAAIVGIGVVTTIFVTFTLTHWLAAAWVARRRMTHLPRSVRTGVFGGLHLRFMAIRNHVFSAVAVVSIAVALLVSATGLNLGIDFTGGALLQLEARQGPADPVRIASSLAEANLGDVMVRTGSDPAVVTVHIPPQGGGENAEQTSALVARGELEADYQIGRVEVVGPSVSGDLIRAATLGMAIALAALILYVWIRFEWQFAVGPVVATAHDLLLTVGLFALTRMEFNIGSIAALLTIVGYSLNDTIVVYDRIRENLRQFRQMPLPLLIDASISQTLSRTVLTAATTLIALAALAAFGGEIIRAFAVTMLFGIAVGTFSSIYIAGPVLILFRLRPDHPRFGGHGRAAAEA</sequence>
<name>A0A2T5B8D1_MYCDI</name>
<dbReference type="EMBL" id="PZZZ01000004">
    <property type="protein sequence ID" value="PTM95238.1"/>
    <property type="molecule type" value="Genomic_DNA"/>
</dbReference>
<comment type="similarity">
    <text evidence="10">Belongs to the SecD/SecF family. SecF subfamily.</text>
</comment>
<dbReference type="InterPro" id="IPR022645">
    <property type="entry name" value="SecD/SecF_bac"/>
</dbReference>
<dbReference type="InterPro" id="IPR005791">
    <property type="entry name" value="SecD"/>
</dbReference>
<dbReference type="Proteomes" id="UP000241247">
    <property type="component" value="Unassembled WGS sequence"/>
</dbReference>
<evidence type="ECO:0000259" key="11">
    <source>
        <dbReference type="Pfam" id="PF02355"/>
    </source>
</evidence>
<dbReference type="GO" id="GO:0005886">
    <property type="term" value="C:plasma membrane"/>
    <property type="evidence" value="ECO:0007669"/>
    <property type="project" value="UniProtKB-SubCell"/>
</dbReference>
<dbReference type="GO" id="GO:0065002">
    <property type="term" value="P:intracellular protein transmembrane transport"/>
    <property type="evidence" value="ECO:0007669"/>
    <property type="project" value="UniProtKB-UniRule"/>
</dbReference>
<feature type="transmembrane region" description="Helical" evidence="9">
    <location>
        <begin position="790"/>
        <end position="808"/>
    </location>
</feature>
<feature type="transmembrane region" description="Helical" evidence="9">
    <location>
        <begin position="711"/>
        <end position="732"/>
    </location>
</feature>
<keyword evidence="2 9" id="KW-0813">Transport</keyword>
<feature type="transmembrane region" description="Helical" evidence="9">
    <location>
        <begin position="814"/>
        <end position="840"/>
    </location>
</feature>
<dbReference type="PANTHER" id="PTHR30081">
    <property type="entry name" value="PROTEIN-EXPORT MEMBRANE PROTEIN SEC"/>
    <property type="match status" value="1"/>
</dbReference>
<comment type="similarity">
    <text evidence="9">Belongs to the SecD/SecF family. SecD subfamily.</text>
</comment>
<keyword evidence="3 9" id="KW-1003">Cell membrane</keyword>
<comment type="subunit">
    <text evidence="10">Forms a complex with SecD. Part of the essential Sec protein translocation apparatus which comprises SecA, SecYEG and auxiliary proteins SecDF-YajC and YidC.</text>
</comment>
<keyword evidence="6 9" id="KW-1133">Transmembrane helix</keyword>
<gene>
    <name evidence="10" type="primary">secF</name>
    <name evidence="9" type="synonym">secD</name>
    <name evidence="14" type="ORF">C7449_104312</name>
</gene>
<protein>
    <recommendedName>
        <fullName evidence="9 10">Multifunctional fusion protein</fullName>
    </recommendedName>
    <domain>
        <recommendedName>
            <fullName evidence="9">Protein translocase subunit SecD</fullName>
        </recommendedName>
    </domain>
    <domain>
        <recommendedName>
            <fullName evidence="10">Protein-export membrane protein SecF</fullName>
        </recommendedName>
    </domain>
</protein>
<feature type="transmembrane region" description="Helical" evidence="9">
    <location>
        <begin position="738"/>
        <end position="759"/>
    </location>
</feature>
<evidence type="ECO:0000256" key="10">
    <source>
        <dbReference type="HAMAP-Rule" id="MF_01464"/>
    </source>
</evidence>
<comment type="function">
    <text evidence="9">Part of the Sec protein translocase complex. Interacts with the SecYEG preprotein conducting channel. SecDF uses the proton motive force (PMF) to complete protein translocation after the ATP-dependent function of SecA.</text>
</comment>
<keyword evidence="4 9" id="KW-0812">Transmembrane</keyword>
<dbReference type="Pfam" id="PF22599">
    <property type="entry name" value="SecDF_P1_head"/>
    <property type="match status" value="1"/>
</dbReference>
<dbReference type="InterPro" id="IPR005665">
    <property type="entry name" value="SecF_bac"/>
</dbReference>
<dbReference type="PRINTS" id="PR01755">
    <property type="entry name" value="SECFTRNLCASE"/>
</dbReference>
<evidence type="ECO:0000256" key="8">
    <source>
        <dbReference type="ARBA" id="ARBA00023136"/>
    </source>
</evidence>
<dbReference type="Pfam" id="PF02355">
    <property type="entry name" value="SecD_SecF_C"/>
    <property type="match status" value="2"/>
</dbReference>
<reference evidence="14 15" key="1">
    <citation type="submission" date="2018-04" db="EMBL/GenBank/DDBJ databases">
        <title>Genomic Encyclopedia of Type Strains, Phase IV (KMG-IV): sequencing the most valuable type-strain genomes for metagenomic binning, comparative biology and taxonomic classification.</title>
        <authorList>
            <person name="Goeker M."/>
        </authorList>
    </citation>
    <scope>NUCLEOTIDE SEQUENCE [LARGE SCALE GENOMIC DNA]</scope>
    <source>
        <strain evidence="14 15">DSM 7138</strain>
    </source>
</reference>
<dbReference type="HAMAP" id="MF_01463_B">
    <property type="entry name" value="SecD_B"/>
    <property type="match status" value="1"/>
</dbReference>
<dbReference type="PANTHER" id="PTHR30081:SF1">
    <property type="entry name" value="PROTEIN TRANSLOCASE SUBUNIT SECD"/>
    <property type="match status" value="1"/>
</dbReference>
<evidence type="ECO:0000256" key="7">
    <source>
        <dbReference type="ARBA" id="ARBA00023010"/>
    </source>
</evidence>
<feature type="transmembrane region" description="Helical" evidence="9">
    <location>
        <begin position="412"/>
        <end position="437"/>
    </location>
</feature>
<evidence type="ECO:0000259" key="13">
    <source>
        <dbReference type="Pfam" id="PF22599"/>
    </source>
</evidence>
<dbReference type="InterPro" id="IPR022813">
    <property type="entry name" value="SecD/SecF_arch_bac"/>
</dbReference>
<keyword evidence="8 9" id="KW-0472">Membrane</keyword>
<evidence type="ECO:0000256" key="6">
    <source>
        <dbReference type="ARBA" id="ARBA00022989"/>
    </source>
</evidence>
<accession>A0A2T5B8D1</accession>
<dbReference type="GO" id="GO:0043952">
    <property type="term" value="P:protein transport by the Sec complex"/>
    <property type="evidence" value="ECO:0007669"/>
    <property type="project" value="UniProtKB-UniRule"/>
</dbReference>
<feature type="transmembrane region" description="Helical" evidence="9">
    <location>
        <begin position="511"/>
        <end position="539"/>
    </location>
</feature>
<dbReference type="Gene3D" id="1.20.1640.10">
    <property type="entry name" value="Multidrug efflux transporter AcrB transmembrane domain"/>
    <property type="match status" value="2"/>
</dbReference>
<comment type="caution">
    <text evidence="9">Lacks conserved residue(s) required for the propagation of feature annotation.</text>
</comment>
<keyword evidence="5 9" id="KW-0653">Protein transport</keyword>
<dbReference type="Pfam" id="PF21760">
    <property type="entry name" value="SecD_1st"/>
    <property type="match status" value="1"/>
</dbReference>
<feature type="transmembrane region" description="Helical" evidence="9">
    <location>
        <begin position="569"/>
        <end position="593"/>
    </location>
</feature>
<feature type="transmembrane region" description="Helical" evidence="9">
    <location>
        <begin position="486"/>
        <end position="505"/>
    </location>
</feature>
<dbReference type="AlphaFoldDB" id="A0A2T5B8D1"/>
<dbReference type="InterPro" id="IPR055344">
    <property type="entry name" value="SecD_SecF_C_bact"/>
</dbReference>
<dbReference type="NCBIfam" id="TIGR00916">
    <property type="entry name" value="2A0604s01"/>
    <property type="match status" value="2"/>
</dbReference>
<keyword evidence="15" id="KW-1185">Reference proteome</keyword>
<dbReference type="NCBIfam" id="TIGR01129">
    <property type="entry name" value="secD"/>
    <property type="match status" value="1"/>
</dbReference>
<dbReference type="NCBIfam" id="TIGR00966">
    <property type="entry name" value="transloc_SecF"/>
    <property type="match status" value="1"/>
</dbReference>
<feature type="domain" description="Protein translocase subunit SecDF P1" evidence="12">
    <location>
        <begin position="179"/>
        <end position="234"/>
    </location>
</feature>
<comment type="caution">
    <text evidence="14">The sequence shown here is derived from an EMBL/GenBank/DDBJ whole genome shotgun (WGS) entry which is preliminary data.</text>
</comment>
<feature type="domain" description="Protein export membrane protein SecD/SecF C-terminal" evidence="11">
    <location>
        <begin position="663"/>
        <end position="840"/>
    </location>
</feature>
<dbReference type="InterPro" id="IPR054384">
    <property type="entry name" value="SecDF_P1_head"/>
</dbReference>
<feature type="domain" description="Protein export membrane protein SecD/SecF C-terminal" evidence="11">
    <location>
        <begin position="367"/>
        <end position="532"/>
    </location>
</feature>
<proteinExistence type="inferred from homology"/>
<evidence type="ECO:0000256" key="9">
    <source>
        <dbReference type="HAMAP-Rule" id="MF_01463"/>
    </source>
</evidence>
<evidence type="ECO:0000256" key="1">
    <source>
        <dbReference type="ARBA" id="ARBA00004651"/>
    </source>
</evidence>
<comment type="subunit">
    <text evidence="9">Forms a complex with SecF. Part of the essential Sec protein translocation apparatus which comprises SecA, SecYEG and auxiliary proteins SecDF-YajC and YidC.</text>
</comment>
<organism evidence="14 15">
    <name type="scientific">Mycoplana dimorpha</name>
    <dbReference type="NCBI Taxonomy" id="28320"/>
    <lineage>
        <taxon>Bacteria</taxon>
        <taxon>Pseudomonadati</taxon>
        <taxon>Pseudomonadota</taxon>
        <taxon>Alphaproteobacteria</taxon>
        <taxon>Hyphomicrobiales</taxon>
        <taxon>Rhizobiaceae</taxon>
        <taxon>Mycoplana</taxon>
    </lineage>
</organism>
<dbReference type="GO" id="GO:0015450">
    <property type="term" value="F:protein-transporting ATPase activity"/>
    <property type="evidence" value="ECO:0007669"/>
    <property type="project" value="InterPro"/>
</dbReference>
<evidence type="ECO:0000256" key="5">
    <source>
        <dbReference type="ARBA" id="ARBA00022927"/>
    </source>
</evidence>
<evidence type="ECO:0000256" key="3">
    <source>
        <dbReference type="ARBA" id="ARBA00022475"/>
    </source>
</evidence>
<dbReference type="SUPFAM" id="SSF82866">
    <property type="entry name" value="Multidrug efflux transporter AcrB transmembrane domain"/>
    <property type="match status" value="2"/>
</dbReference>
<dbReference type="Gene3D" id="3.30.70.3400">
    <property type="match status" value="1"/>
</dbReference>
<dbReference type="InterPro" id="IPR022646">
    <property type="entry name" value="SecD/SecF_CS"/>
</dbReference>
<feature type="transmembrane region" description="Helical" evidence="9">
    <location>
        <begin position="683"/>
        <end position="704"/>
    </location>
</feature>
<evidence type="ECO:0000259" key="12">
    <source>
        <dbReference type="Pfam" id="PF21760"/>
    </source>
</evidence>
<evidence type="ECO:0000256" key="4">
    <source>
        <dbReference type="ARBA" id="ARBA00022692"/>
    </source>
</evidence>